<evidence type="ECO:0000313" key="1">
    <source>
        <dbReference type="EMBL" id="CEG15100.1"/>
    </source>
</evidence>
<dbReference type="KEGG" id="xcr:J163_00076"/>
<reference evidence="1 3" key="1">
    <citation type="submission" date="2014-09" db="EMBL/GenBank/DDBJ databases">
        <authorList>
            <person name="Regsiter A."/>
        </authorList>
    </citation>
    <scope>NUCLEOTIDE SEQUENCE [LARGE SCALE GENOMIC DNA]</scope>
</reference>
<accession>A0A0U3C283</accession>
<evidence type="ECO:0000313" key="2">
    <source>
        <dbReference type="EMBL" id="MBD4336423.1"/>
    </source>
</evidence>
<dbReference type="KEGG" id="xcf:J172_00069"/>
<protein>
    <submittedName>
        <fullName evidence="1">Uncharacterized protein</fullName>
    </submittedName>
</protein>
<comment type="caution">
    <text evidence="1">The sequence shown here is derived from an EMBL/GenBank/DDBJ whole genome shotgun (WGS) entry which is preliminary data.</text>
</comment>
<organism evidence="1 3">
    <name type="scientific">Xanthomonas citri pv. citri</name>
    <dbReference type="NCBI Taxonomy" id="611301"/>
    <lineage>
        <taxon>Bacteria</taxon>
        <taxon>Pseudomonadati</taxon>
        <taxon>Pseudomonadota</taxon>
        <taxon>Gammaproteobacteria</taxon>
        <taxon>Lysobacterales</taxon>
        <taxon>Lysobacteraceae</taxon>
        <taxon>Xanthomonas</taxon>
    </lineage>
</organism>
<name>A0A0U3C283_XANCI</name>
<dbReference type="KEGG" id="xcw:J162_00076"/>
<dbReference type="GeneID" id="66909187"/>
<dbReference type="Proteomes" id="UP000653002">
    <property type="component" value="Unassembled WGS sequence"/>
</dbReference>
<dbReference type="KEGG" id="xcn:J169_00073"/>
<dbReference type="Proteomes" id="UP000052230">
    <property type="component" value="Unassembled WGS sequence"/>
</dbReference>
<dbReference type="EMBL" id="CCXZ01000083">
    <property type="protein sequence ID" value="CEG15100.1"/>
    <property type="molecule type" value="Genomic_DNA"/>
</dbReference>
<dbReference type="KEGG" id="xcm:J164_00076"/>
<dbReference type="RefSeq" id="WP_011052981.1">
    <property type="nucleotide sequence ID" value="NZ_CAVLHM010000030.1"/>
</dbReference>
<proteinExistence type="predicted"/>
<keyword evidence="3" id="KW-1185">Reference proteome</keyword>
<gene>
    <name evidence="2" type="ORF">GUH15_10225</name>
    <name evidence="1" type="ORF">XAC3562_1730006</name>
</gene>
<dbReference type="EMBL" id="JAABFR010000753">
    <property type="protein sequence ID" value="MBD4336423.1"/>
    <property type="molecule type" value="Genomic_DNA"/>
</dbReference>
<evidence type="ECO:0000313" key="3">
    <source>
        <dbReference type="Proteomes" id="UP000052230"/>
    </source>
</evidence>
<dbReference type="KEGG" id="xcu:J159_00077"/>
<dbReference type="AlphaFoldDB" id="A0A0U3C283"/>
<reference evidence="2" key="2">
    <citation type="submission" date="2020-01" db="EMBL/GenBank/DDBJ databases">
        <authorList>
            <person name="Richard D."/>
        </authorList>
    </citation>
    <scope>NUCLEOTIDE SEQUENCE</scope>
    <source>
        <strain evidence="2">JP541</strain>
    </source>
</reference>
<sequence>MNNAEIMKIQVNALTPELVTELVALQQEAERFFSIQQSYAKVIFDVFDGAELLTPDSLAKVNNAMMIAYQMTANVQKRMHALRGKLPKGYRDENGHFWNARTFELLRDTQKDFDKAVKTAKKISGWASVKIDGTSYPEQ</sequence>